<feature type="transmembrane region" description="Helical" evidence="4">
    <location>
        <begin position="715"/>
        <end position="733"/>
    </location>
</feature>
<dbReference type="EMBL" id="CAMXCT030006662">
    <property type="protein sequence ID" value="CAL4805204.1"/>
    <property type="molecule type" value="Genomic_DNA"/>
</dbReference>
<feature type="compositionally biased region" description="Low complexity" evidence="3">
    <location>
        <begin position="437"/>
        <end position="453"/>
    </location>
</feature>
<sequence length="1004" mass="107255">MPESPSNTGIMSDNVDELKQQLERKIARVAELEGELAQAKKDLRAAQRTIDEKDLLLQERARKDADKAKHMSELMEKLRKSEEEAEKLAAKLYKAEEKIKQLKEQIRELKNQLGLPQEQSEEEVEEEVDTGTAFMSRYYLRAKNSGKPRWMLLSEDAKYKSQKKTQDESKQVVGGGPLPVGQMGMGWAGGAQPQEASRAFNFLRKAPGASPSRAGTQVRLQYSFTQASSLAEGPDASPASSHAAGAFNRMNTIHGGPMQDTPHSPMAAQEAQRLMHSNSMPFSAGPDSAAFHGGISRQSTSNSLVPGSNGPNVFVPRANTPPLPHPIYAAGGGSVFHNANWRGGQAAPSTGPAFTSNMAGPMGPAMSNPFRQEGGMPNLGGIRLGTPPILNPSGLNGLQGPSAPAPAGPPGPGPQQARAAPIVEATGSSSLAVGGFSQSLGKPSPSGSPGSTRPSDEDVPTSSAGLPLMLPSEPGASRELRHSSSSLSLSPASSSRVAHVGLAMIDPMSPQDRPMLQLIPQSGASQDLPFMMDSMEVSAARAGASRTLERQAASWSSFPSSWGFADASQGLSGPPAVVNLSMPQNPSLPGPDLSPSQDQVPSKEGNQVPVHRPMLHSTTVPLDILDQDFITASTPILQLDGMGDVGFPMGKLVLQYHQSKDVVPEDVLRTAQGPVGSQELGRTAGVLLVLAYIAVGIALRRASWMTDHRCDQLRWFTFKVLFPIYLLRTLWSISLSLDFVTVLPLSLGFHVLWFVLSQQLSTFTPEAKEVQSESGQPHVVLTGWALLMAQGENMAFTYPLLAEASPQPVESLAGAMMWDLGANIWLCQGFLWGIATLYSPQVQAGSYQAIRAPETAGEEEDCTSDLMESTFQSLMGNLPRSWASGAKDVAIKAVTDSILLRACLAGICFNLLRIPLPWIVDAALLQIGALCKAFLYLLVGLYADFNISYADCRFIAATLAQRFAAQIALAMPPGGGGDFAPRGAKMETSGDSSHVLLPFQWRKC</sequence>
<evidence type="ECO:0000256" key="1">
    <source>
        <dbReference type="ARBA" id="ARBA00022448"/>
    </source>
</evidence>
<evidence type="ECO:0000313" key="7">
    <source>
        <dbReference type="Proteomes" id="UP001152797"/>
    </source>
</evidence>
<feature type="compositionally biased region" description="Pro residues" evidence="3">
    <location>
        <begin position="403"/>
        <end position="413"/>
    </location>
</feature>
<dbReference type="CDD" id="cd06503">
    <property type="entry name" value="ATP-synt_Fo_b"/>
    <property type="match status" value="1"/>
</dbReference>
<name>A0A9P1GN62_9DINO</name>
<keyword evidence="7" id="KW-1185">Reference proteome</keyword>
<keyword evidence="1" id="KW-0813">Transport</keyword>
<dbReference type="OrthoDB" id="421948at2759"/>
<accession>A0A9P1GN62</accession>
<comment type="caution">
    <text evidence="5">The sequence shown here is derived from an EMBL/GenBank/DDBJ whole genome shotgun (WGS) entry which is preliminary data.</text>
</comment>
<protein>
    <submittedName>
        <fullName evidence="5">Uncharacterized protein</fullName>
    </submittedName>
</protein>
<evidence type="ECO:0000313" key="5">
    <source>
        <dbReference type="EMBL" id="CAI4017892.1"/>
    </source>
</evidence>
<dbReference type="EMBL" id="CAMXCT010006662">
    <property type="protein sequence ID" value="CAI4017892.1"/>
    <property type="molecule type" value="Genomic_DNA"/>
</dbReference>
<reference evidence="5" key="1">
    <citation type="submission" date="2022-10" db="EMBL/GenBank/DDBJ databases">
        <authorList>
            <person name="Chen Y."/>
            <person name="Dougan E. K."/>
            <person name="Chan C."/>
            <person name="Rhodes N."/>
            <person name="Thang M."/>
        </authorList>
    </citation>
    <scope>NUCLEOTIDE SEQUENCE</scope>
</reference>
<keyword evidence="2" id="KW-0175">Coiled coil</keyword>
<reference evidence="6 7" key="2">
    <citation type="submission" date="2024-05" db="EMBL/GenBank/DDBJ databases">
        <authorList>
            <person name="Chen Y."/>
            <person name="Shah S."/>
            <person name="Dougan E. K."/>
            <person name="Thang M."/>
            <person name="Chan C."/>
        </authorList>
    </citation>
    <scope>NUCLEOTIDE SEQUENCE [LARGE SCALE GENOMIC DNA]</scope>
</reference>
<evidence type="ECO:0000313" key="6">
    <source>
        <dbReference type="EMBL" id="CAL4805204.1"/>
    </source>
</evidence>
<evidence type="ECO:0000256" key="4">
    <source>
        <dbReference type="SAM" id="Phobius"/>
    </source>
</evidence>
<keyword evidence="4" id="KW-0472">Membrane</keyword>
<feature type="transmembrane region" description="Helical" evidence="4">
    <location>
        <begin position="684"/>
        <end position="703"/>
    </location>
</feature>
<feature type="region of interest" description="Disordered" evidence="3">
    <location>
        <begin position="432"/>
        <end position="493"/>
    </location>
</feature>
<dbReference type="EMBL" id="CAMXCT020006662">
    <property type="protein sequence ID" value="CAL1171267.1"/>
    <property type="molecule type" value="Genomic_DNA"/>
</dbReference>
<feature type="region of interest" description="Disordered" evidence="3">
    <location>
        <begin position="371"/>
        <end position="418"/>
    </location>
</feature>
<gene>
    <name evidence="5" type="ORF">C1SCF055_LOCUS42502</name>
</gene>
<dbReference type="PANTHER" id="PTHR36838">
    <property type="entry name" value="AUXIN EFFLUX CARRIER FAMILY PROTEIN"/>
    <property type="match status" value="1"/>
</dbReference>
<keyword evidence="4" id="KW-0812">Transmembrane</keyword>
<dbReference type="Proteomes" id="UP001152797">
    <property type="component" value="Unassembled WGS sequence"/>
</dbReference>
<evidence type="ECO:0000256" key="3">
    <source>
        <dbReference type="SAM" id="MobiDB-lite"/>
    </source>
</evidence>
<organism evidence="5">
    <name type="scientific">Cladocopium goreaui</name>
    <dbReference type="NCBI Taxonomy" id="2562237"/>
    <lineage>
        <taxon>Eukaryota</taxon>
        <taxon>Sar</taxon>
        <taxon>Alveolata</taxon>
        <taxon>Dinophyceae</taxon>
        <taxon>Suessiales</taxon>
        <taxon>Symbiodiniaceae</taxon>
        <taxon>Cladocopium</taxon>
    </lineage>
</organism>
<keyword evidence="4" id="KW-1133">Transmembrane helix</keyword>
<feature type="region of interest" description="Disordered" evidence="3">
    <location>
        <begin position="575"/>
        <end position="609"/>
    </location>
</feature>
<evidence type="ECO:0000256" key="2">
    <source>
        <dbReference type="SAM" id="Coils"/>
    </source>
</evidence>
<dbReference type="AlphaFoldDB" id="A0A9P1GN62"/>
<proteinExistence type="predicted"/>
<feature type="coiled-coil region" evidence="2">
    <location>
        <begin position="15"/>
        <end position="119"/>
    </location>
</feature>
<feature type="compositionally biased region" description="Low complexity" evidence="3">
    <location>
        <begin position="483"/>
        <end position="493"/>
    </location>
</feature>
<dbReference type="PANTHER" id="PTHR36838:SF3">
    <property type="entry name" value="TRANSPORTER AUXIN EFFLUX CARRIER EC FAMILY"/>
    <property type="match status" value="1"/>
</dbReference>